<dbReference type="RefSeq" id="WP_078415519.1">
    <property type="nucleotide sequence ID" value="NZ_CP012546.1"/>
</dbReference>
<gene>
    <name evidence="1" type="ORF">BFG04_03850</name>
</gene>
<proteinExistence type="predicted"/>
<evidence type="ECO:0000313" key="1">
    <source>
        <dbReference type="EMBL" id="OPA77239.1"/>
    </source>
</evidence>
<dbReference type="EMBL" id="MCRK01000036">
    <property type="protein sequence ID" value="OPA77239.1"/>
    <property type="molecule type" value="Genomic_DNA"/>
</dbReference>
<dbReference type="Proteomes" id="UP000189728">
    <property type="component" value="Unassembled WGS sequence"/>
</dbReference>
<comment type="caution">
    <text evidence="1">The sequence shown here is derived from an EMBL/GenBank/DDBJ whole genome shotgun (WGS) entry which is preliminary data.</text>
</comment>
<protein>
    <recommendedName>
        <fullName evidence="3">Mu-like phage protein</fullName>
    </recommendedName>
</protein>
<evidence type="ECO:0000313" key="2">
    <source>
        <dbReference type="Proteomes" id="UP000189728"/>
    </source>
</evidence>
<reference evidence="1 2" key="1">
    <citation type="submission" date="2016-08" db="EMBL/GenBank/DDBJ databases">
        <title>Campylobacter species from sea mammals.</title>
        <authorList>
            <person name="Gilbert M.J."/>
            <person name="Byrne B.A."/>
            <person name="Zomer A.L."/>
            <person name="Wagenaar J.A."/>
        </authorList>
    </citation>
    <scope>NUCLEOTIDE SEQUENCE [LARGE SCALE GENOMIC DNA]</scope>
    <source>
        <strain evidence="1 2">1105248</strain>
    </source>
</reference>
<evidence type="ECO:0008006" key="3">
    <source>
        <dbReference type="Google" id="ProtNLM"/>
    </source>
</evidence>
<accession>A0AAX0L8R3</accession>
<name>A0AAX0L8R3_9BACT</name>
<organism evidence="1 2">
    <name type="scientific">Campylobacter pinnipediorum subsp. pinnipediorum</name>
    <dbReference type="NCBI Taxonomy" id="1660067"/>
    <lineage>
        <taxon>Bacteria</taxon>
        <taxon>Pseudomonadati</taxon>
        <taxon>Campylobacterota</taxon>
        <taxon>Epsilonproteobacteria</taxon>
        <taxon>Campylobacterales</taxon>
        <taxon>Campylobacteraceae</taxon>
        <taxon>Campylobacter</taxon>
    </lineage>
</organism>
<dbReference type="AlphaFoldDB" id="A0AAX0L8R3"/>
<sequence>MGLKKIELPQKEYTFSDGQTVILKSPTLAQMQNIQKRTSDDIEQIKLMLIEMSDGELDKEFLGSLPINEWANLAKNISEFIGIDIKN</sequence>